<dbReference type="SUPFAM" id="SSF53822">
    <property type="entry name" value="Periplasmic binding protein-like I"/>
    <property type="match status" value="1"/>
</dbReference>
<evidence type="ECO:0000313" key="8">
    <source>
        <dbReference type="Proteomes" id="UP001208938"/>
    </source>
</evidence>
<dbReference type="RefSeq" id="WP_264507861.1">
    <property type="nucleotide sequence ID" value="NZ_JAPDFL010000002.1"/>
</dbReference>
<name>A0ABT3H597_9RHOB</name>
<dbReference type="EMBL" id="JAPDFL010000002">
    <property type="protein sequence ID" value="MCW1934976.1"/>
    <property type="molecule type" value="Genomic_DNA"/>
</dbReference>
<feature type="chain" id="PRO_5047019047" evidence="5">
    <location>
        <begin position="24"/>
        <end position="430"/>
    </location>
</feature>
<dbReference type="PANTHER" id="PTHR30483">
    <property type="entry name" value="LEUCINE-SPECIFIC-BINDING PROTEIN"/>
    <property type="match status" value="1"/>
</dbReference>
<reference evidence="7 8" key="1">
    <citation type="submission" date="2022-10" db="EMBL/GenBank/DDBJ databases">
        <title>Pararhodobacter sp. nov., isolated from marine algae.</title>
        <authorList>
            <person name="Choi B.J."/>
            <person name="Kim J.M."/>
            <person name="Lee J.K."/>
            <person name="Choi D.G."/>
            <person name="Jeon C.O."/>
        </authorList>
    </citation>
    <scope>NUCLEOTIDE SEQUENCE [LARGE SCALE GENOMIC DNA]</scope>
    <source>
        <strain evidence="7 8">ZQ420</strain>
    </source>
</reference>
<evidence type="ECO:0000259" key="6">
    <source>
        <dbReference type="Pfam" id="PF13458"/>
    </source>
</evidence>
<dbReference type="Gene3D" id="3.40.50.2300">
    <property type="match status" value="2"/>
</dbReference>
<keyword evidence="4" id="KW-0029">Amino-acid transport</keyword>
<dbReference type="Pfam" id="PF13458">
    <property type="entry name" value="Peripla_BP_6"/>
    <property type="match status" value="1"/>
</dbReference>
<evidence type="ECO:0000256" key="3">
    <source>
        <dbReference type="ARBA" id="ARBA00022729"/>
    </source>
</evidence>
<sequence length="430" mass="45625">MRHPKILSIALAAALSVTGAAQAQDRPAELGVGVFTFTSGPAAAYGMPGRQGAELIIEQINAEGGIGGVPIVPTYVDEGQGAQGVISEYRRLAESGTVEAMIAALSSGNCLALAPVTEQLQMPTLAWNCDTHQLLLDGASSYYYRPNGNTIPEFMAYALYFLAQNPDVRRVAFINPDYSFGHDAAAIVQATLQAINPEIEIVAELFPRLGASTYQTEISRLSAARPDVIFSNLWGADLENFVRQAMPRGLFQQSTVVLALGETILQTVDVPEGTIVGVLGDGYWRSPEATEIGRAGAFAEAYRARFGEDPVFPTMKMVNAFLVLQAAYEKALADNGGAWPDSAALIAALEGLTVETMTGTITFRGDNDAPVDQIVGTVGAVDGVDRPAMTQLTRFDGSALMPPMGTDPIAWIASLSPEFFAPFLVPATAE</sequence>
<evidence type="ECO:0000256" key="5">
    <source>
        <dbReference type="SAM" id="SignalP"/>
    </source>
</evidence>
<comment type="similarity">
    <text evidence="1">Belongs to the leucine-binding protein family.</text>
</comment>
<comment type="caution">
    <text evidence="7">The sequence shown here is derived from an EMBL/GenBank/DDBJ whole genome shotgun (WGS) entry which is preliminary data.</text>
</comment>
<gene>
    <name evidence="7" type="ORF">OKW52_22655</name>
</gene>
<dbReference type="InterPro" id="IPR028081">
    <property type="entry name" value="Leu-bd"/>
</dbReference>
<keyword evidence="2" id="KW-0813">Transport</keyword>
<dbReference type="InterPro" id="IPR051010">
    <property type="entry name" value="BCAA_transport"/>
</dbReference>
<feature type="signal peptide" evidence="5">
    <location>
        <begin position="1"/>
        <end position="23"/>
    </location>
</feature>
<evidence type="ECO:0000256" key="1">
    <source>
        <dbReference type="ARBA" id="ARBA00010062"/>
    </source>
</evidence>
<dbReference type="InterPro" id="IPR000709">
    <property type="entry name" value="Leu_Ile_Val-bd"/>
</dbReference>
<dbReference type="CDD" id="cd06330">
    <property type="entry name" value="PBP1_As_SBP-like"/>
    <property type="match status" value="1"/>
</dbReference>
<dbReference type="InterPro" id="IPR028082">
    <property type="entry name" value="Peripla_BP_I"/>
</dbReference>
<dbReference type="PRINTS" id="PR00337">
    <property type="entry name" value="LEUILEVALBP"/>
</dbReference>
<accession>A0ABT3H597</accession>
<evidence type="ECO:0000313" key="7">
    <source>
        <dbReference type="EMBL" id="MCW1934976.1"/>
    </source>
</evidence>
<evidence type="ECO:0000256" key="2">
    <source>
        <dbReference type="ARBA" id="ARBA00022448"/>
    </source>
</evidence>
<proteinExistence type="inferred from homology"/>
<feature type="domain" description="Leucine-binding protein" evidence="6">
    <location>
        <begin position="32"/>
        <end position="371"/>
    </location>
</feature>
<evidence type="ECO:0000256" key="4">
    <source>
        <dbReference type="ARBA" id="ARBA00022970"/>
    </source>
</evidence>
<keyword evidence="3 5" id="KW-0732">Signal</keyword>
<protein>
    <submittedName>
        <fullName evidence="7">ABC transporter substrate-binding protein</fullName>
    </submittedName>
</protein>
<dbReference type="Proteomes" id="UP001208938">
    <property type="component" value="Unassembled WGS sequence"/>
</dbReference>
<keyword evidence="8" id="KW-1185">Reference proteome</keyword>
<dbReference type="PANTHER" id="PTHR30483:SF37">
    <property type="entry name" value="ABC TRANSPORTER SUBSTRATE-BINDING PROTEIN"/>
    <property type="match status" value="1"/>
</dbReference>
<organism evidence="7 8">
    <name type="scientific">Pararhodobacter zhoushanensis</name>
    <dbReference type="NCBI Taxonomy" id="2479545"/>
    <lineage>
        <taxon>Bacteria</taxon>
        <taxon>Pseudomonadati</taxon>
        <taxon>Pseudomonadota</taxon>
        <taxon>Alphaproteobacteria</taxon>
        <taxon>Rhodobacterales</taxon>
        <taxon>Paracoccaceae</taxon>
        <taxon>Pararhodobacter</taxon>
    </lineage>
</organism>